<comment type="caution">
    <text evidence="2">The sequence shown here is derived from an EMBL/GenBank/DDBJ whole genome shotgun (WGS) entry which is preliminary data.</text>
</comment>
<evidence type="ECO:0000313" key="3">
    <source>
        <dbReference type="Proteomes" id="UP000535501"/>
    </source>
</evidence>
<dbReference type="AlphaFoldDB" id="A0A7W9Z161"/>
<reference evidence="2 3" key="1">
    <citation type="submission" date="2020-08" db="EMBL/GenBank/DDBJ databases">
        <title>Genomic Encyclopedia of Type Strains, Phase IV (KMG-IV): sequencing the most valuable type-strain genomes for metagenomic binning, comparative biology and taxonomic classification.</title>
        <authorList>
            <person name="Goeker M."/>
        </authorList>
    </citation>
    <scope>NUCLEOTIDE SEQUENCE [LARGE SCALE GENOMIC DNA]</scope>
    <source>
        <strain evidence="2 3">DSM 102134</strain>
    </source>
</reference>
<dbReference type="SUPFAM" id="SSF54060">
    <property type="entry name" value="His-Me finger endonucleases"/>
    <property type="match status" value="1"/>
</dbReference>
<dbReference type="InterPro" id="IPR003615">
    <property type="entry name" value="HNH_nuc"/>
</dbReference>
<proteinExistence type="predicted"/>
<dbReference type="Pfam" id="PF13392">
    <property type="entry name" value="HNH_3"/>
    <property type="match status" value="1"/>
</dbReference>
<dbReference type="RefSeq" id="WP_172977954.1">
    <property type="nucleotide sequence ID" value="NZ_JACHEJ010000020.1"/>
</dbReference>
<keyword evidence="3" id="KW-1185">Reference proteome</keyword>
<organism evidence="2 3">
    <name type="scientific">Pseudorhizobium flavum</name>
    <dbReference type="NCBI Taxonomy" id="1335061"/>
    <lineage>
        <taxon>Bacteria</taxon>
        <taxon>Pseudomonadati</taxon>
        <taxon>Pseudomonadota</taxon>
        <taxon>Alphaproteobacteria</taxon>
        <taxon>Hyphomicrobiales</taxon>
        <taxon>Rhizobiaceae</taxon>
        <taxon>Rhizobium/Agrobacterium group</taxon>
        <taxon>Pseudorhizobium</taxon>
    </lineage>
</organism>
<dbReference type="InterPro" id="IPR044925">
    <property type="entry name" value="His-Me_finger_sf"/>
</dbReference>
<feature type="domain" description="HNH nuclease" evidence="1">
    <location>
        <begin position="19"/>
        <end position="51"/>
    </location>
</feature>
<evidence type="ECO:0000259" key="1">
    <source>
        <dbReference type="Pfam" id="PF13392"/>
    </source>
</evidence>
<protein>
    <recommendedName>
        <fullName evidence="1">HNH nuclease domain-containing protein</fullName>
    </recommendedName>
</protein>
<accession>A0A7W9Z161</accession>
<sequence>MRWLDGKNILSNRASHIFYIGPIPEGHIVRHRCGNPGCVNPKHLLLGTQEDKLQDARDRDRFARGEQHPSAHLTEEDIRAILASDEHRDILAKRYRVTSRYISMIQRGVRWSHIVVDHLPEKVRVRRQLAGSGQGHHKTHLTPDDVRAIRKDDRVQSKIAADFNITRQAVSNIKLRKHWRDVPDD</sequence>
<dbReference type="Proteomes" id="UP000535501">
    <property type="component" value="Unassembled WGS sequence"/>
</dbReference>
<dbReference type="EMBL" id="JACHEJ010000020">
    <property type="protein sequence ID" value="MBB6182153.1"/>
    <property type="molecule type" value="Genomic_DNA"/>
</dbReference>
<evidence type="ECO:0000313" key="2">
    <source>
        <dbReference type="EMBL" id="MBB6182153.1"/>
    </source>
</evidence>
<name>A0A7W9Z161_9HYPH</name>
<gene>
    <name evidence="2" type="ORF">HNQ75_004142</name>
</gene>